<keyword evidence="2" id="KW-1185">Reference proteome</keyword>
<evidence type="ECO:0000313" key="1">
    <source>
        <dbReference type="EMBL" id="KAJ2851047.1"/>
    </source>
</evidence>
<dbReference type="EMBL" id="JANBUW010000018">
    <property type="protein sequence ID" value="KAJ2851047.1"/>
    <property type="molecule type" value="Genomic_DNA"/>
</dbReference>
<protein>
    <submittedName>
        <fullName evidence="1">Uncharacterized protein</fullName>
    </submittedName>
</protein>
<comment type="caution">
    <text evidence="1">The sequence shown here is derived from an EMBL/GenBank/DDBJ whole genome shotgun (WGS) entry which is preliminary data.</text>
</comment>
<dbReference type="AlphaFoldDB" id="A0A9W8M1K0"/>
<dbReference type="Proteomes" id="UP001139887">
    <property type="component" value="Unassembled WGS sequence"/>
</dbReference>
<accession>A0A9W8M1K0</accession>
<organism evidence="1 2">
    <name type="scientific">Coemansia brasiliensis</name>
    <dbReference type="NCBI Taxonomy" id="2650707"/>
    <lineage>
        <taxon>Eukaryota</taxon>
        <taxon>Fungi</taxon>
        <taxon>Fungi incertae sedis</taxon>
        <taxon>Zoopagomycota</taxon>
        <taxon>Kickxellomycotina</taxon>
        <taxon>Kickxellomycetes</taxon>
        <taxon>Kickxellales</taxon>
        <taxon>Kickxellaceae</taxon>
        <taxon>Coemansia</taxon>
    </lineage>
</organism>
<name>A0A9W8M1K0_9FUNG</name>
<feature type="non-terminal residue" evidence="1">
    <location>
        <position position="203"/>
    </location>
</feature>
<gene>
    <name evidence="1" type="ORF">IWW36_001394</name>
</gene>
<reference evidence="1" key="1">
    <citation type="submission" date="2022-07" db="EMBL/GenBank/DDBJ databases">
        <title>Phylogenomic reconstructions and comparative analyses of Kickxellomycotina fungi.</title>
        <authorList>
            <person name="Reynolds N.K."/>
            <person name="Stajich J.E."/>
            <person name="Barry K."/>
            <person name="Grigoriev I.V."/>
            <person name="Crous P."/>
            <person name="Smith M.E."/>
        </authorList>
    </citation>
    <scope>NUCLEOTIDE SEQUENCE</scope>
    <source>
        <strain evidence="1">NRRL 1566</strain>
    </source>
</reference>
<sequence length="203" mass="22465">MANIHQQLQGFLQDARSNMVIPGMKDRHLLVPEQEAVSANMLDLFNDINLPLSLWASHPSSKQFFDGTNVKIGKRAGDGSWKAQPMVTPIGEVYLVLGDGSSKKNLCSGDDHLINLGDLLDAQVGAREGLTLRKHTQMVMIGIMQRLNFFIGNSGNLKHIQEFMIIAMMFHDIGKSLGHALGDKNWQHELSLPIVDYLGESFG</sequence>
<proteinExistence type="predicted"/>
<evidence type="ECO:0000313" key="2">
    <source>
        <dbReference type="Proteomes" id="UP001139887"/>
    </source>
</evidence>